<evidence type="ECO:0000256" key="5">
    <source>
        <dbReference type="SAM" id="MobiDB-lite"/>
    </source>
</evidence>
<protein>
    <submittedName>
        <fullName evidence="8">RDD family protein</fullName>
    </submittedName>
</protein>
<evidence type="ECO:0000256" key="6">
    <source>
        <dbReference type="SAM" id="Phobius"/>
    </source>
</evidence>
<evidence type="ECO:0000259" key="7">
    <source>
        <dbReference type="Pfam" id="PF06271"/>
    </source>
</evidence>
<keyword evidence="9" id="KW-1185">Reference proteome</keyword>
<evidence type="ECO:0000313" key="9">
    <source>
        <dbReference type="Proteomes" id="UP001596223"/>
    </source>
</evidence>
<feature type="transmembrane region" description="Helical" evidence="6">
    <location>
        <begin position="20"/>
        <end position="44"/>
    </location>
</feature>
<evidence type="ECO:0000256" key="4">
    <source>
        <dbReference type="ARBA" id="ARBA00023136"/>
    </source>
</evidence>
<keyword evidence="3 6" id="KW-1133">Transmembrane helix</keyword>
<dbReference type="Proteomes" id="UP001596223">
    <property type="component" value="Unassembled WGS sequence"/>
</dbReference>
<keyword evidence="4 6" id="KW-0472">Membrane</keyword>
<comment type="subcellular location">
    <subcellularLocation>
        <location evidence="1">Membrane</location>
        <topology evidence="1">Multi-pass membrane protein</topology>
    </subcellularLocation>
</comment>
<feature type="region of interest" description="Disordered" evidence="5">
    <location>
        <begin position="214"/>
        <end position="233"/>
    </location>
</feature>
<gene>
    <name evidence="8" type="ORF">ACFP3H_23515</name>
</gene>
<evidence type="ECO:0000313" key="8">
    <source>
        <dbReference type="EMBL" id="MFC6014035.1"/>
    </source>
</evidence>
<feature type="compositionally biased region" description="Pro residues" evidence="5">
    <location>
        <begin position="216"/>
        <end position="226"/>
    </location>
</feature>
<keyword evidence="2 6" id="KW-0812">Transmembrane</keyword>
<reference evidence="9" key="1">
    <citation type="journal article" date="2019" name="Int. J. Syst. Evol. Microbiol.">
        <title>The Global Catalogue of Microorganisms (GCM) 10K type strain sequencing project: providing services to taxonomists for standard genome sequencing and annotation.</title>
        <authorList>
            <consortium name="The Broad Institute Genomics Platform"/>
            <consortium name="The Broad Institute Genome Sequencing Center for Infectious Disease"/>
            <person name="Wu L."/>
            <person name="Ma J."/>
        </authorList>
    </citation>
    <scope>NUCLEOTIDE SEQUENCE [LARGE SCALE GENOMIC DNA]</scope>
    <source>
        <strain evidence="9">CCUG 36956</strain>
    </source>
</reference>
<name>A0ABW1JXQ5_9NOCA</name>
<evidence type="ECO:0000256" key="3">
    <source>
        <dbReference type="ARBA" id="ARBA00022989"/>
    </source>
</evidence>
<dbReference type="RefSeq" id="WP_378609216.1">
    <property type="nucleotide sequence ID" value="NZ_JBHSQN010000015.1"/>
</dbReference>
<organism evidence="8 9">
    <name type="scientific">Nocardia lasii</name>
    <dbReference type="NCBI Taxonomy" id="1616107"/>
    <lineage>
        <taxon>Bacteria</taxon>
        <taxon>Bacillati</taxon>
        <taxon>Actinomycetota</taxon>
        <taxon>Actinomycetes</taxon>
        <taxon>Mycobacteriales</taxon>
        <taxon>Nocardiaceae</taxon>
        <taxon>Nocardia</taxon>
    </lineage>
</organism>
<feature type="transmembrane region" description="Helical" evidence="6">
    <location>
        <begin position="244"/>
        <end position="268"/>
    </location>
</feature>
<dbReference type="InterPro" id="IPR010432">
    <property type="entry name" value="RDD"/>
</dbReference>
<evidence type="ECO:0000256" key="1">
    <source>
        <dbReference type="ARBA" id="ARBA00004141"/>
    </source>
</evidence>
<feature type="region of interest" description="Disordered" evidence="5">
    <location>
        <begin position="364"/>
        <end position="393"/>
    </location>
</feature>
<sequence>MSLSDTAAPLPRAWLTARTLWTLTWTTLRALLILAGGIACIPLFLHQSGILESSTAASNNGVPAFLAILPLTWIGLVMTRTSIRRWIAARHRWREFRLESCRYQISEWVRLIDSDGNAAGTLVLRKWIYQVFSGEDQVVWFAGRPDKVGLIALPGGRRTQLAYRPLTQITPTFLTASTPAPPQREIVDTTTDLPTKVTANGFTVHRVDGRLVMVPPSTPKPEPPPDFGGTGDSRYPTPRKLRRTLAYLFDVTVHVGLAVGFAVAIAAVTQPRAEQLDLSVAVSLGAFTVISFLDRVVLQHLSHATFGKLIFDLVIVDRDTGHYPPFRRLFWSWVYSMFAVTYIPLELAERPQRYFLPAVRTADMRSPRTTPPTQEPTTTGRIPDAVGNGAIDA</sequence>
<feature type="transmembrane region" description="Helical" evidence="6">
    <location>
        <begin position="280"/>
        <end position="298"/>
    </location>
</feature>
<feature type="transmembrane region" description="Helical" evidence="6">
    <location>
        <begin position="64"/>
        <end position="83"/>
    </location>
</feature>
<comment type="caution">
    <text evidence="8">The sequence shown here is derived from an EMBL/GenBank/DDBJ whole genome shotgun (WGS) entry which is preliminary data.</text>
</comment>
<accession>A0ABW1JXQ5</accession>
<dbReference type="EMBL" id="JBHSQN010000015">
    <property type="protein sequence ID" value="MFC6014035.1"/>
    <property type="molecule type" value="Genomic_DNA"/>
</dbReference>
<dbReference type="Pfam" id="PF06271">
    <property type="entry name" value="RDD"/>
    <property type="match status" value="1"/>
</dbReference>
<evidence type="ECO:0000256" key="2">
    <source>
        <dbReference type="ARBA" id="ARBA00022692"/>
    </source>
</evidence>
<feature type="domain" description="RDD" evidence="7">
    <location>
        <begin position="241"/>
        <end position="337"/>
    </location>
</feature>
<proteinExistence type="predicted"/>